<dbReference type="InterPro" id="IPR013785">
    <property type="entry name" value="Aldolase_TIM"/>
</dbReference>
<dbReference type="Gene3D" id="3.20.20.70">
    <property type="entry name" value="Aldolase class I"/>
    <property type="match status" value="1"/>
</dbReference>
<dbReference type="PANTHER" id="PTHR31268">
    <property type="match status" value="1"/>
</dbReference>
<sequence length="637" mass="72582">PYESLIIDLEIDENVSRVLVLTLNTAVAEELGKGFGYYNYLAIDREPRVERPSDAIPYPSLSKINLSYVDHVPRVPCWTYPLVLRNINEVPKYSVFMLLDAVRKYVALMTLSSRATAYIGPGSRITIFSGKASYEIGMTHLLTCSVDNNPYKVIEDCVHKAAKVSGFKSRKLKKKPIFMQGLGWCSWNALLTEDLSHSNIVNIVKGLREKGVPIKWVIVDDGWQIASPPRSHHWFSKVIERLEVNSSRFPYGFQQLVKELKSLGIEFVGLWSTINMYWGGASKRFIDELGVEGYRYPPFDSYVPPPDIASAYSFYNKFLSWIKDLGFSFLKIDNQWIIHLLYQGIKYVGEASREIEHGLQLAAEVNNLDILNCMSMTPENYSNFLVSNVMRTSIDHIPFWKADAKLHILFNTYNSLLFNYIVYPDYDMWITYDPHSKIHTVSRVFSGGPIYITDRHPEKTDVELLKRIVLPDGEVVRVDEPALPTKDVLFSDPYNENVLLKIASRCRGFPVVAVFNISKEGVTITDNLSLKHLPFNIESGLYAYYSVFAGKRGTIDTSDDLEITLDELDADVYVFSRVIDGNAVIGLKEYILPPYPMTTYRVKEKRISAEFRVRGTVIALINGLFNEVPTQDTIIEL</sequence>
<dbReference type="AlphaFoldDB" id="A0A832AQ77"/>
<gene>
    <name evidence="2" type="ORF">ENT99_02800</name>
</gene>
<organism evidence="2">
    <name type="scientific">Ignisphaera aggregans</name>
    <dbReference type="NCBI Taxonomy" id="334771"/>
    <lineage>
        <taxon>Archaea</taxon>
        <taxon>Thermoproteota</taxon>
        <taxon>Thermoprotei</taxon>
        <taxon>Desulfurococcales</taxon>
        <taxon>Desulfurococcaceae</taxon>
        <taxon>Ignisphaera</taxon>
    </lineage>
</organism>
<keyword evidence="1" id="KW-0119">Carbohydrate metabolism</keyword>
<evidence type="ECO:0000256" key="1">
    <source>
        <dbReference type="ARBA" id="ARBA00023277"/>
    </source>
</evidence>
<reference evidence="2" key="1">
    <citation type="journal article" date="2020" name="mSystems">
        <title>Genome- and Community-Level Interaction Insights into Carbon Utilization and Element Cycling Functions of Hydrothermarchaeota in Hydrothermal Sediment.</title>
        <authorList>
            <person name="Zhou Z."/>
            <person name="Liu Y."/>
            <person name="Xu W."/>
            <person name="Pan J."/>
            <person name="Luo Z.H."/>
            <person name="Li M."/>
        </authorList>
    </citation>
    <scope>NUCLEOTIDE SEQUENCE</scope>
    <source>
        <strain evidence="2">SpSt-629</strain>
    </source>
</reference>
<name>A0A832AQ77_9CREN</name>
<dbReference type="PANTHER" id="PTHR31268:SF32">
    <property type="entry name" value="GALACTINOL--SUCROSE GALACTOSYLTRANSFERASE 2-RELATED"/>
    <property type="match status" value="1"/>
</dbReference>
<proteinExistence type="predicted"/>
<dbReference type="Pfam" id="PF05691">
    <property type="entry name" value="Raffinose_syn"/>
    <property type="match status" value="2"/>
</dbReference>
<dbReference type="InterPro" id="IPR008811">
    <property type="entry name" value="Glycosyl_hydrolases_36"/>
</dbReference>
<comment type="caution">
    <text evidence="2">The sequence shown here is derived from an EMBL/GenBank/DDBJ whole genome shotgun (WGS) entry which is preliminary data.</text>
</comment>
<dbReference type="InterPro" id="IPR017853">
    <property type="entry name" value="GH"/>
</dbReference>
<dbReference type="SUPFAM" id="SSF51445">
    <property type="entry name" value="(Trans)glycosidases"/>
    <property type="match status" value="1"/>
</dbReference>
<feature type="non-terminal residue" evidence="2">
    <location>
        <position position="1"/>
    </location>
</feature>
<accession>A0A832AQ77</accession>
<evidence type="ECO:0000313" key="2">
    <source>
        <dbReference type="EMBL" id="HFQ78616.1"/>
    </source>
</evidence>
<dbReference type="EMBL" id="DTAU01000049">
    <property type="protein sequence ID" value="HFQ78616.1"/>
    <property type="molecule type" value="Genomic_DNA"/>
</dbReference>
<protein>
    <submittedName>
        <fullName evidence="2">Raffinose synthase</fullName>
    </submittedName>
</protein>